<comment type="caution">
    <text evidence="6">The sequence shown here is derived from an EMBL/GenBank/DDBJ whole genome shotgun (WGS) entry which is preliminary data.</text>
</comment>
<evidence type="ECO:0000256" key="3">
    <source>
        <dbReference type="ARBA" id="ARBA00023274"/>
    </source>
</evidence>
<protein>
    <submittedName>
        <fullName evidence="6">Ribosomal protein L30, ferredoxin-like fold domain</fullName>
    </submittedName>
</protein>
<evidence type="ECO:0000259" key="5">
    <source>
        <dbReference type="Pfam" id="PF00327"/>
    </source>
</evidence>
<name>A0A0V0QJI3_PSEPJ</name>
<evidence type="ECO:0000313" key="6">
    <source>
        <dbReference type="EMBL" id="KRX02391.1"/>
    </source>
</evidence>
<dbReference type="InterPro" id="IPR035808">
    <property type="entry name" value="Ribosomal_uL30_euk_arc"/>
</dbReference>
<dbReference type="GO" id="GO:0022625">
    <property type="term" value="C:cytosolic large ribosomal subunit"/>
    <property type="evidence" value="ECO:0007669"/>
    <property type="project" value="TreeGrafter"/>
</dbReference>
<dbReference type="Gene3D" id="1.10.15.30">
    <property type="match status" value="1"/>
</dbReference>
<comment type="similarity">
    <text evidence="1">Belongs to the universal ribosomal protein uL30 family.</text>
</comment>
<evidence type="ECO:0000313" key="7">
    <source>
        <dbReference type="Proteomes" id="UP000054937"/>
    </source>
</evidence>
<dbReference type="AlphaFoldDB" id="A0A0V0QJI3"/>
<dbReference type="InterPro" id="IPR039699">
    <property type="entry name" value="Ribosomal_uL30"/>
</dbReference>
<gene>
    <name evidence="6" type="ORF">PPERSA_10008</name>
</gene>
<dbReference type="CDD" id="cd01657">
    <property type="entry name" value="Ribosomal_L7_archeal_euk"/>
    <property type="match status" value="1"/>
</dbReference>
<dbReference type="Gene3D" id="3.30.1390.20">
    <property type="entry name" value="Ribosomal protein L30, ferredoxin-like fold domain"/>
    <property type="match status" value="1"/>
</dbReference>
<dbReference type="GO" id="GO:0003723">
    <property type="term" value="F:RNA binding"/>
    <property type="evidence" value="ECO:0007669"/>
    <property type="project" value="TreeGrafter"/>
</dbReference>
<accession>A0A0V0QJI3</accession>
<keyword evidence="2 6" id="KW-0689">Ribosomal protein</keyword>
<dbReference type="PANTHER" id="PTHR11524:SF16">
    <property type="entry name" value="LARGE RIBOSOMAL SUBUNIT PROTEIN UL30"/>
    <property type="match status" value="1"/>
</dbReference>
<proteinExistence type="inferred from homology"/>
<dbReference type="OrthoDB" id="28644at2759"/>
<dbReference type="InterPro" id="IPR016082">
    <property type="entry name" value="Ribosomal_uL30_ferredoxin-like"/>
</dbReference>
<organism evidence="6 7">
    <name type="scientific">Pseudocohnilembus persalinus</name>
    <name type="common">Ciliate</name>
    <dbReference type="NCBI Taxonomy" id="266149"/>
    <lineage>
        <taxon>Eukaryota</taxon>
        <taxon>Sar</taxon>
        <taxon>Alveolata</taxon>
        <taxon>Ciliophora</taxon>
        <taxon>Intramacronucleata</taxon>
        <taxon>Oligohymenophorea</taxon>
        <taxon>Scuticociliatia</taxon>
        <taxon>Philasterida</taxon>
        <taxon>Pseudocohnilembidae</taxon>
        <taxon>Pseudocohnilembus</taxon>
    </lineage>
</organism>
<feature type="region of interest" description="Disordered" evidence="4">
    <location>
        <begin position="19"/>
        <end position="45"/>
    </location>
</feature>
<reference evidence="6 7" key="1">
    <citation type="journal article" date="2015" name="Sci. Rep.">
        <title>Genome of the facultative scuticociliatosis pathogen Pseudocohnilembus persalinus provides insight into its virulence through horizontal gene transfer.</title>
        <authorList>
            <person name="Xiong J."/>
            <person name="Wang G."/>
            <person name="Cheng J."/>
            <person name="Tian M."/>
            <person name="Pan X."/>
            <person name="Warren A."/>
            <person name="Jiang C."/>
            <person name="Yuan D."/>
            <person name="Miao W."/>
        </authorList>
    </citation>
    <scope>NUCLEOTIDE SEQUENCE [LARGE SCALE GENOMIC DNA]</scope>
    <source>
        <strain evidence="6">36N120E</strain>
    </source>
</reference>
<evidence type="ECO:0000256" key="4">
    <source>
        <dbReference type="SAM" id="MobiDB-lite"/>
    </source>
</evidence>
<dbReference type="OMA" id="IEEHMGK"/>
<dbReference type="PANTHER" id="PTHR11524">
    <property type="entry name" value="60S RIBOSOMAL PROTEIN L7"/>
    <property type="match status" value="1"/>
</dbReference>
<keyword evidence="3" id="KW-0687">Ribonucleoprotein</keyword>
<dbReference type="Proteomes" id="UP000054937">
    <property type="component" value="Unassembled WGS sequence"/>
</dbReference>
<dbReference type="InParanoid" id="A0A0V0QJI3"/>
<dbReference type="EMBL" id="LDAU01000155">
    <property type="protein sequence ID" value="KRX02391.1"/>
    <property type="molecule type" value="Genomic_DNA"/>
</dbReference>
<evidence type="ECO:0000256" key="2">
    <source>
        <dbReference type="ARBA" id="ARBA00022980"/>
    </source>
</evidence>
<sequence>MEEDRPQKTYVAADVMRRRKQDIGKNQQKAQQRLERIKKSKEGKKREVVPVEEMVNQYKKEQTAYSKFNKRKVKTLRSGLEGQDDKIVLVVRIRGVKDISTQQKKILSAMSLPGPMCATFLKLTKQNINRIKKVENYITYGTPSRKLISELIYKRCFGRIDGKRVPITSNKIVEEHLGDKGIICLQDLIVELSGEGDNFDTVRNFLYSFKLNTPKEQFDQSKATLPFNKGGEWGDREQKINDLVFNMI</sequence>
<dbReference type="SUPFAM" id="SSF55129">
    <property type="entry name" value="Ribosomal protein L30p/L7e"/>
    <property type="match status" value="1"/>
</dbReference>
<dbReference type="InterPro" id="IPR036919">
    <property type="entry name" value="Ribo_uL30_ferredoxin-like_sf"/>
</dbReference>
<dbReference type="Pfam" id="PF00327">
    <property type="entry name" value="Ribosomal_L30"/>
    <property type="match status" value="1"/>
</dbReference>
<keyword evidence="7" id="KW-1185">Reference proteome</keyword>
<dbReference type="FunFam" id="3.30.1390.20:FF:000004">
    <property type="entry name" value="60S ribosomal protein L7"/>
    <property type="match status" value="1"/>
</dbReference>
<dbReference type="GO" id="GO:0003735">
    <property type="term" value="F:structural constituent of ribosome"/>
    <property type="evidence" value="ECO:0007669"/>
    <property type="project" value="TreeGrafter"/>
</dbReference>
<evidence type="ECO:0000256" key="1">
    <source>
        <dbReference type="ARBA" id="ARBA00007594"/>
    </source>
</evidence>
<dbReference type="GO" id="GO:0000463">
    <property type="term" value="P:maturation of LSU-rRNA from tricistronic rRNA transcript (SSU-rRNA, 5.8S rRNA, LSU-rRNA)"/>
    <property type="evidence" value="ECO:0007669"/>
    <property type="project" value="TreeGrafter"/>
</dbReference>
<feature type="domain" description="Large ribosomal subunit protein uL30-like ferredoxin-like fold" evidence="5">
    <location>
        <begin position="89"/>
        <end position="138"/>
    </location>
</feature>